<comment type="caution">
    <text evidence="7">The sequence shown here is derived from an EMBL/GenBank/DDBJ whole genome shotgun (WGS) entry which is preliminary data.</text>
</comment>
<feature type="transmembrane region" description="Helical" evidence="5">
    <location>
        <begin position="131"/>
        <end position="147"/>
    </location>
</feature>
<feature type="transmembrane region" description="Helical" evidence="5">
    <location>
        <begin position="168"/>
        <end position="189"/>
    </location>
</feature>
<evidence type="ECO:0000259" key="6">
    <source>
        <dbReference type="Pfam" id="PF01699"/>
    </source>
</evidence>
<dbReference type="InterPro" id="IPR004481">
    <property type="entry name" value="K/Na/Ca-exchanger"/>
</dbReference>
<keyword evidence="4 5" id="KW-0472">Membrane</keyword>
<dbReference type="GO" id="GO:0005262">
    <property type="term" value="F:calcium channel activity"/>
    <property type="evidence" value="ECO:0007669"/>
    <property type="project" value="TreeGrafter"/>
</dbReference>
<protein>
    <submittedName>
        <fullName evidence="7">Sodium:calcium antiporter</fullName>
    </submittedName>
</protein>
<keyword evidence="3 5" id="KW-1133">Transmembrane helix</keyword>
<feature type="transmembrane region" description="Helical" evidence="5">
    <location>
        <begin position="6"/>
        <end position="28"/>
    </location>
</feature>
<sequence>MLIVNLLILFASTIVLARSSLFLVRSLVNIAAFFRLTEFSVAFILMALATSLPEIFVGISAALENAPTLVLGNVVGSNIVDLTLVFGIVILVSGGLYSKSVIAKRDSLYMMMFSSAPIMLMFDGMLSRGDAVILMIFYSIYIMRLLDQRKSFHETETHVTSREALQSFLIFTVGALLLIFSAQVLVYAAKNLADILGFSVGLVGLFIVALGTSLPELAFELQAIKKHEDSLVLGDLIGSVVTNSTLVLAITALFRPIIIPDITVYATPTLFLAVILVLFEVVVRQDKKLGLVEGLLFLFIYVFFLISEVGVGITLHIF</sequence>
<name>A0A955LGI1_UNCKA</name>
<proteinExistence type="predicted"/>
<evidence type="ECO:0000313" key="7">
    <source>
        <dbReference type="EMBL" id="MCA9390091.1"/>
    </source>
</evidence>
<feature type="domain" description="Sodium/calcium exchanger membrane region" evidence="6">
    <location>
        <begin position="6"/>
        <end position="143"/>
    </location>
</feature>
<reference evidence="7" key="1">
    <citation type="submission" date="2020-04" db="EMBL/GenBank/DDBJ databases">
        <authorList>
            <person name="Zhang T."/>
        </authorList>
    </citation>
    <scope>NUCLEOTIDE SEQUENCE</scope>
    <source>
        <strain evidence="7">HKST-UBA01</strain>
    </source>
</reference>
<feature type="transmembrane region" description="Helical" evidence="5">
    <location>
        <begin position="231"/>
        <end position="258"/>
    </location>
</feature>
<evidence type="ECO:0000256" key="5">
    <source>
        <dbReference type="SAM" id="Phobius"/>
    </source>
</evidence>
<keyword evidence="2 5" id="KW-0812">Transmembrane</keyword>
<dbReference type="Proteomes" id="UP000701698">
    <property type="component" value="Unassembled WGS sequence"/>
</dbReference>
<feature type="domain" description="Sodium/calcium exchanger membrane region" evidence="6">
    <location>
        <begin position="167"/>
        <end position="306"/>
    </location>
</feature>
<reference evidence="7" key="2">
    <citation type="journal article" date="2021" name="Microbiome">
        <title>Successional dynamics and alternative stable states in a saline activated sludge microbial community over 9 years.</title>
        <authorList>
            <person name="Wang Y."/>
            <person name="Ye J."/>
            <person name="Ju F."/>
            <person name="Liu L."/>
            <person name="Boyd J.A."/>
            <person name="Deng Y."/>
            <person name="Parks D.H."/>
            <person name="Jiang X."/>
            <person name="Yin X."/>
            <person name="Woodcroft B.J."/>
            <person name="Tyson G.W."/>
            <person name="Hugenholtz P."/>
            <person name="Polz M.F."/>
            <person name="Zhang T."/>
        </authorList>
    </citation>
    <scope>NUCLEOTIDE SEQUENCE</scope>
    <source>
        <strain evidence="7">HKST-UBA01</strain>
    </source>
</reference>
<dbReference type="InterPro" id="IPR004837">
    <property type="entry name" value="NaCa_Exmemb"/>
</dbReference>
<gene>
    <name evidence="7" type="ORF">KC571_01695</name>
</gene>
<feature type="transmembrane region" description="Helical" evidence="5">
    <location>
        <begin position="264"/>
        <end position="283"/>
    </location>
</feature>
<evidence type="ECO:0000256" key="3">
    <source>
        <dbReference type="ARBA" id="ARBA00022989"/>
    </source>
</evidence>
<feature type="transmembrane region" description="Helical" evidence="5">
    <location>
        <begin position="195"/>
        <end position="219"/>
    </location>
</feature>
<feature type="transmembrane region" description="Helical" evidence="5">
    <location>
        <begin position="75"/>
        <end position="96"/>
    </location>
</feature>
<evidence type="ECO:0000256" key="4">
    <source>
        <dbReference type="ARBA" id="ARBA00023136"/>
    </source>
</evidence>
<comment type="subcellular location">
    <subcellularLocation>
        <location evidence="1">Membrane</location>
        <topology evidence="1">Multi-pass membrane protein</topology>
    </subcellularLocation>
</comment>
<evidence type="ECO:0000313" key="8">
    <source>
        <dbReference type="Proteomes" id="UP000701698"/>
    </source>
</evidence>
<evidence type="ECO:0000256" key="2">
    <source>
        <dbReference type="ARBA" id="ARBA00022692"/>
    </source>
</evidence>
<dbReference type="EMBL" id="JAGQKX010000029">
    <property type="protein sequence ID" value="MCA9390091.1"/>
    <property type="molecule type" value="Genomic_DNA"/>
</dbReference>
<dbReference type="GO" id="GO:0005886">
    <property type="term" value="C:plasma membrane"/>
    <property type="evidence" value="ECO:0007669"/>
    <property type="project" value="TreeGrafter"/>
</dbReference>
<evidence type="ECO:0000256" key="1">
    <source>
        <dbReference type="ARBA" id="ARBA00004141"/>
    </source>
</evidence>
<feature type="transmembrane region" description="Helical" evidence="5">
    <location>
        <begin position="295"/>
        <end position="317"/>
    </location>
</feature>
<dbReference type="PANTHER" id="PTHR10846:SF8">
    <property type="entry name" value="INNER MEMBRANE PROTEIN YRBG"/>
    <property type="match status" value="1"/>
</dbReference>
<dbReference type="GO" id="GO:0006874">
    <property type="term" value="P:intracellular calcium ion homeostasis"/>
    <property type="evidence" value="ECO:0007669"/>
    <property type="project" value="TreeGrafter"/>
</dbReference>
<accession>A0A955LGI1</accession>
<organism evidence="7 8">
    <name type="scientific">candidate division WWE3 bacterium</name>
    <dbReference type="NCBI Taxonomy" id="2053526"/>
    <lineage>
        <taxon>Bacteria</taxon>
        <taxon>Katanobacteria</taxon>
    </lineage>
</organism>
<feature type="transmembrane region" description="Helical" evidence="5">
    <location>
        <begin position="40"/>
        <end position="63"/>
    </location>
</feature>
<dbReference type="Gene3D" id="1.20.1420.30">
    <property type="entry name" value="NCX, central ion-binding region"/>
    <property type="match status" value="1"/>
</dbReference>
<dbReference type="Pfam" id="PF01699">
    <property type="entry name" value="Na_Ca_ex"/>
    <property type="match status" value="2"/>
</dbReference>
<dbReference type="AlphaFoldDB" id="A0A955LGI1"/>
<dbReference type="PANTHER" id="PTHR10846">
    <property type="entry name" value="SODIUM/POTASSIUM/CALCIUM EXCHANGER"/>
    <property type="match status" value="1"/>
</dbReference>
<dbReference type="GO" id="GO:0008273">
    <property type="term" value="F:calcium, potassium:sodium antiporter activity"/>
    <property type="evidence" value="ECO:0007669"/>
    <property type="project" value="TreeGrafter"/>
</dbReference>
<dbReference type="InterPro" id="IPR044880">
    <property type="entry name" value="NCX_ion-bd_dom_sf"/>
</dbReference>